<feature type="compositionally biased region" description="Polar residues" evidence="1">
    <location>
        <begin position="21"/>
        <end position="42"/>
    </location>
</feature>
<name>A0A438JED2_VITVI</name>
<evidence type="ECO:0000259" key="2">
    <source>
        <dbReference type="Pfam" id="PF07727"/>
    </source>
</evidence>
<accession>A0A438JED2</accession>
<dbReference type="Pfam" id="PF07727">
    <property type="entry name" value="RVT_2"/>
    <property type="match status" value="1"/>
</dbReference>
<dbReference type="PANTHER" id="PTHR11439:SF455">
    <property type="entry name" value="RLK (RECEPTOR-LIKE PROTEIN KINASE) 8, PUTATIVE-RELATED"/>
    <property type="match status" value="1"/>
</dbReference>
<evidence type="ECO:0000256" key="1">
    <source>
        <dbReference type="SAM" id="MobiDB-lite"/>
    </source>
</evidence>
<gene>
    <name evidence="3" type="primary">RE1_2245</name>
    <name evidence="3" type="ORF">CK203_022708</name>
</gene>
<evidence type="ECO:0000313" key="4">
    <source>
        <dbReference type="Proteomes" id="UP000288805"/>
    </source>
</evidence>
<evidence type="ECO:0000313" key="3">
    <source>
        <dbReference type="EMBL" id="RVX07294.1"/>
    </source>
</evidence>
<dbReference type="InterPro" id="IPR043502">
    <property type="entry name" value="DNA/RNA_pol_sf"/>
</dbReference>
<dbReference type="PANTHER" id="PTHR11439">
    <property type="entry name" value="GAG-POL-RELATED RETROTRANSPOSON"/>
    <property type="match status" value="1"/>
</dbReference>
<proteinExistence type="predicted"/>
<dbReference type="CDD" id="cd09272">
    <property type="entry name" value="RNase_HI_RT_Ty1"/>
    <property type="match status" value="1"/>
</dbReference>
<protein>
    <submittedName>
        <fullName evidence="3">Retrovirus-related Pol polyprotein from transposon RE1</fullName>
    </submittedName>
</protein>
<dbReference type="SUPFAM" id="SSF56672">
    <property type="entry name" value="DNA/RNA polymerases"/>
    <property type="match status" value="1"/>
</dbReference>
<feature type="domain" description="Reverse transcriptase Ty1/copia-type" evidence="2">
    <location>
        <begin position="106"/>
        <end position="244"/>
    </location>
</feature>
<dbReference type="InterPro" id="IPR013103">
    <property type="entry name" value="RVT_2"/>
</dbReference>
<organism evidence="3 4">
    <name type="scientific">Vitis vinifera</name>
    <name type="common">Grape</name>
    <dbReference type="NCBI Taxonomy" id="29760"/>
    <lineage>
        <taxon>Eukaryota</taxon>
        <taxon>Viridiplantae</taxon>
        <taxon>Streptophyta</taxon>
        <taxon>Embryophyta</taxon>
        <taxon>Tracheophyta</taxon>
        <taxon>Spermatophyta</taxon>
        <taxon>Magnoliopsida</taxon>
        <taxon>eudicotyledons</taxon>
        <taxon>Gunneridae</taxon>
        <taxon>Pentapetalae</taxon>
        <taxon>rosids</taxon>
        <taxon>Vitales</taxon>
        <taxon>Vitaceae</taxon>
        <taxon>Viteae</taxon>
        <taxon>Vitis</taxon>
    </lineage>
</organism>
<comment type="caution">
    <text evidence="3">The sequence shown here is derived from an EMBL/GenBank/DDBJ whole genome shotgun (WGS) entry which is preliminary data.</text>
</comment>
<feature type="region of interest" description="Disordered" evidence="1">
    <location>
        <begin position="20"/>
        <end position="42"/>
    </location>
</feature>
<sequence>MSSDPPPDLQGPIYVEPLSDSVASDSTFPPSVSSAPRVTTSSHPMITRGKAGIFKPRLYHAMNVLSSSQTFQALLALKEPWGCKSATKHPEWLSAMDDEIQALKTNDTWVLVPRPTNHNMVGYRWIFKTKLQLDGSIEHHKARLVAQGFSQIHGLDFGDTFSPVVRPATIRIILSLAITSGWRLHQLDVKNAFLHGFLNEEVYMEQPPGYTNPQFPQHVCRLKRALYGLKQAPRACNSSMVQTLITQLSKEFSMKDLSDLHYFLGVEVQANEKGLFLSQTKYALELLQHASMIDAKPISTPCVVGQHLSIEGKLFSDPTMFRSFAGALQYLTITRPDLSFSVNSICQFMHAPTEDHFRALKRILRYVKGTPHHGLQLHQQSTHDILAYSDPNWAGCPDTRRSTTGYAIFFCTNLVSWSSKKQSNVCRSSAEAEYRSLAIATADIAWIVQLLRDLHVTLSTTPKILCDNQSAIFMAVNPVTHPRSKHIVIDYHFIRELVANGTLKVAFIPSHLQLADSLTKGVTKPQFFLF</sequence>
<dbReference type="Proteomes" id="UP000288805">
    <property type="component" value="Unassembled WGS sequence"/>
</dbReference>
<dbReference type="AlphaFoldDB" id="A0A438JED2"/>
<reference evidence="3 4" key="1">
    <citation type="journal article" date="2018" name="PLoS Genet.">
        <title>Population sequencing reveals clonal diversity and ancestral inbreeding in the grapevine cultivar Chardonnay.</title>
        <authorList>
            <person name="Roach M.J."/>
            <person name="Johnson D.L."/>
            <person name="Bohlmann J."/>
            <person name="van Vuuren H.J."/>
            <person name="Jones S.J."/>
            <person name="Pretorius I.S."/>
            <person name="Schmidt S.A."/>
            <person name="Borneman A.R."/>
        </authorList>
    </citation>
    <scope>NUCLEOTIDE SEQUENCE [LARGE SCALE GENOMIC DNA]</scope>
    <source>
        <strain evidence="4">cv. Chardonnay</strain>
        <tissue evidence="3">Leaf</tissue>
    </source>
</reference>
<dbReference type="EMBL" id="QGNW01000046">
    <property type="protein sequence ID" value="RVX07294.1"/>
    <property type="molecule type" value="Genomic_DNA"/>
</dbReference>